<evidence type="ECO:0000259" key="3">
    <source>
        <dbReference type="Pfam" id="PF07859"/>
    </source>
</evidence>
<dbReference type="Pfam" id="PF07859">
    <property type="entry name" value="Abhydrolase_3"/>
    <property type="match status" value="2"/>
</dbReference>
<dbReference type="InterPro" id="IPR029058">
    <property type="entry name" value="AB_hydrolase_fold"/>
</dbReference>
<evidence type="ECO:0000256" key="1">
    <source>
        <dbReference type="SAM" id="MobiDB-lite"/>
    </source>
</evidence>
<dbReference type="InterPro" id="IPR013094">
    <property type="entry name" value="AB_hydrolase_3"/>
</dbReference>
<gene>
    <name evidence="4" type="ORF">RR48_03950</name>
</gene>
<accession>A0A0N1IB51</accession>
<feature type="compositionally biased region" description="Polar residues" evidence="1">
    <location>
        <begin position="555"/>
        <end position="568"/>
    </location>
</feature>
<name>A0A0N1IB51_PAPMA</name>
<dbReference type="PANTHER" id="PTHR23025">
    <property type="entry name" value="TRIACYLGLYCEROL LIPASE"/>
    <property type="match status" value="1"/>
</dbReference>
<dbReference type="Gene3D" id="3.40.50.1820">
    <property type="entry name" value="alpha/beta hydrolase"/>
    <property type="match status" value="2"/>
</dbReference>
<dbReference type="SUPFAM" id="SSF53474">
    <property type="entry name" value="alpha/beta-Hydrolases"/>
    <property type="match status" value="1"/>
</dbReference>
<dbReference type="InterPro" id="IPR010468">
    <property type="entry name" value="HSL_N"/>
</dbReference>
<dbReference type="PANTHER" id="PTHR23025:SF3">
    <property type="entry name" value="HORMONE-SENSITIVE LIPASE"/>
    <property type="match status" value="1"/>
</dbReference>
<feature type="domain" description="Alpha/beta hydrolase fold-3" evidence="3">
    <location>
        <begin position="640"/>
        <end position="701"/>
    </location>
</feature>
<dbReference type="Pfam" id="PF06350">
    <property type="entry name" value="HSL_N"/>
    <property type="match status" value="1"/>
</dbReference>
<dbReference type="STRING" id="76193.A0A0N1IB51"/>
<proteinExistence type="predicted"/>
<evidence type="ECO:0000259" key="2">
    <source>
        <dbReference type="Pfam" id="PF06350"/>
    </source>
</evidence>
<dbReference type="FunCoup" id="A0A0N1IB51">
    <property type="interactions" value="134"/>
</dbReference>
<dbReference type="GO" id="GO:0005829">
    <property type="term" value="C:cytosol"/>
    <property type="evidence" value="ECO:0007669"/>
    <property type="project" value="TreeGrafter"/>
</dbReference>
<evidence type="ECO:0000313" key="4">
    <source>
        <dbReference type="EMBL" id="KPJ20241.1"/>
    </source>
</evidence>
<protein>
    <submittedName>
        <fullName evidence="4">Hormone-sensitive lipase</fullName>
    </submittedName>
</protein>
<dbReference type="GO" id="GO:0004771">
    <property type="term" value="F:sterol ester esterase activity"/>
    <property type="evidence" value="ECO:0007669"/>
    <property type="project" value="TreeGrafter"/>
</dbReference>
<feature type="region of interest" description="Disordered" evidence="1">
    <location>
        <begin position="484"/>
        <end position="579"/>
    </location>
</feature>
<evidence type="ECO:0000313" key="5">
    <source>
        <dbReference type="Proteomes" id="UP000053240"/>
    </source>
</evidence>
<feature type="compositionally biased region" description="Polar residues" evidence="1">
    <location>
        <begin position="499"/>
        <end position="510"/>
    </location>
</feature>
<dbReference type="GO" id="GO:0008203">
    <property type="term" value="P:cholesterol metabolic process"/>
    <property type="evidence" value="ECO:0007669"/>
    <property type="project" value="InterPro"/>
</dbReference>
<dbReference type="Proteomes" id="UP000053240">
    <property type="component" value="Unassembled WGS sequence"/>
</dbReference>
<dbReference type="GO" id="GO:0004806">
    <property type="term" value="F:triacylglycerol lipase activity"/>
    <property type="evidence" value="ECO:0007669"/>
    <property type="project" value="TreeGrafter"/>
</dbReference>
<organism evidence="4 5">
    <name type="scientific">Papilio machaon</name>
    <name type="common">Old World swallowtail butterfly</name>
    <dbReference type="NCBI Taxonomy" id="76193"/>
    <lineage>
        <taxon>Eukaryota</taxon>
        <taxon>Metazoa</taxon>
        <taxon>Ecdysozoa</taxon>
        <taxon>Arthropoda</taxon>
        <taxon>Hexapoda</taxon>
        <taxon>Insecta</taxon>
        <taxon>Pterygota</taxon>
        <taxon>Neoptera</taxon>
        <taxon>Endopterygota</taxon>
        <taxon>Lepidoptera</taxon>
        <taxon>Glossata</taxon>
        <taxon>Ditrysia</taxon>
        <taxon>Papilionoidea</taxon>
        <taxon>Papilionidae</taxon>
        <taxon>Papilioninae</taxon>
        <taxon>Papilio</taxon>
    </lineage>
</organism>
<dbReference type="GO" id="GO:0019433">
    <property type="term" value="P:triglyceride catabolic process"/>
    <property type="evidence" value="ECO:0007669"/>
    <property type="project" value="TreeGrafter"/>
</dbReference>
<feature type="compositionally biased region" description="Basic and acidic residues" evidence="1">
    <location>
        <begin position="543"/>
        <end position="554"/>
    </location>
</feature>
<feature type="domain" description="Hormone-sensitive lipase N-terminal" evidence="2">
    <location>
        <begin position="28"/>
        <end position="326"/>
    </location>
</feature>
<keyword evidence="5" id="KW-1185">Reference proteome</keyword>
<dbReference type="AlphaFoldDB" id="A0A0N1IB51"/>
<reference evidence="4 5" key="1">
    <citation type="journal article" date="2015" name="Nat. Commun.">
        <title>Outbred genome sequencing and CRISPR/Cas9 gene editing in butterflies.</title>
        <authorList>
            <person name="Li X."/>
            <person name="Fan D."/>
            <person name="Zhang W."/>
            <person name="Liu G."/>
            <person name="Zhang L."/>
            <person name="Zhao L."/>
            <person name="Fang X."/>
            <person name="Chen L."/>
            <person name="Dong Y."/>
            <person name="Chen Y."/>
            <person name="Ding Y."/>
            <person name="Zhao R."/>
            <person name="Feng M."/>
            <person name="Zhu Y."/>
            <person name="Feng Y."/>
            <person name="Jiang X."/>
            <person name="Zhu D."/>
            <person name="Xiang H."/>
            <person name="Feng X."/>
            <person name="Li S."/>
            <person name="Wang J."/>
            <person name="Zhang G."/>
            <person name="Kronforst M.R."/>
            <person name="Wang W."/>
        </authorList>
    </citation>
    <scope>NUCLEOTIDE SEQUENCE [LARGE SCALE GENOMIC DNA]</scope>
    <source>
        <strain evidence="4">Ya'a_city_454_Pm</strain>
        <tissue evidence="4">Whole body</tissue>
    </source>
</reference>
<feature type="domain" description="Alpha/beta hydrolase fold-3" evidence="3">
    <location>
        <begin position="342"/>
        <end position="486"/>
    </location>
</feature>
<sequence>MMSFPDSPAKASLCCEENQEGAPPTYAMYEALKDSCQNNATYFQPDDSENGQRLYQGFMTLIDHIDTVWPLVDHVRKVAPFYDFDAKSPGNGYRSFVSVVDSCVLHGLKLSRQVGAGRDALLFRKGYFVKEIESCGQLLASLGTCLHHLQTLLSWAPPGDLFPTEQHSPEELFSQADTINQYCFYGRCLGFQFTPSMRGILKGISICMAGFSEAYYSHGNLISSVWTGGQYLIDPEMRARRIVNISQSASVEFCKAFWFLAESEIMKRVPSLMSSTVAVNKLITIPPEPLVVSAEGVESTVMPPTVHIGLQNLNVRLISVNKRAGMTGEGSSSLPPAEGVLFHCHGGGFVAQSSKSHETYLREWATKLNVPILSIDYSLAPQAPFPRALEEVFYAYCWMVNNFKEIGTTGKRIVFAGDSAGANLIAGCTLKILSAGLRPPDGLFMAYAPLLVSFIPSPARLLCLMDPLLPFGFMMRCLKAYASPNTTGRGKPDSRGNKETTVSNVTTPLDSNGFLKVSPSQEGISEGPSSFEEVSPSDLAELQAHKSGSERRQSSDTTISAASLQSEHTATDAKDSKKRIKTRISEAATGIMGAMSSRFAYITGSNSISRPTQEELAVRTNLDALIVRSPSDEFIFSVPRDPLLSPYWADDDLLNKFPPVKILTVHLDPCLDDCVMFAKKLKKLGNEVGIDVLEGLPHGFLNFSLMAKEANEGSKLCMERIKQLLDLENEAGSSTGEEDL</sequence>
<dbReference type="InParanoid" id="A0A0N1IB51"/>
<dbReference type="EMBL" id="KQ459718">
    <property type="protein sequence ID" value="KPJ20241.1"/>
    <property type="molecule type" value="Genomic_DNA"/>
</dbReference>